<reference evidence="6 8" key="1">
    <citation type="journal article" date="2009" name="PLoS Biol.">
        <title>Lineage-specific biology revealed by a finished genome assembly of the mouse.</title>
        <authorList>
            <consortium name="Mouse Genome Sequencing Consortium"/>
            <person name="Church D.M."/>
            <person name="Goodstadt L."/>
            <person name="Hillier L.W."/>
            <person name="Zody M.C."/>
            <person name="Goldstein S."/>
            <person name="She X."/>
            <person name="Bult C.J."/>
            <person name="Agarwala R."/>
            <person name="Cherry J.L."/>
            <person name="DiCuccio M."/>
            <person name="Hlavina W."/>
            <person name="Kapustin Y."/>
            <person name="Meric P."/>
            <person name="Maglott D."/>
            <person name="Birtle Z."/>
            <person name="Marques A.C."/>
            <person name="Graves T."/>
            <person name="Zhou S."/>
            <person name="Teague B."/>
            <person name="Potamousis K."/>
            <person name="Churas C."/>
            <person name="Place M."/>
            <person name="Herschleb J."/>
            <person name="Runnheim R."/>
            <person name="Forrest D."/>
            <person name="Amos-Landgraf J."/>
            <person name="Schwartz D.C."/>
            <person name="Cheng Z."/>
            <person name="Lindblad-Toh K."/>
            <person name="Eichler E.E."/>
            <person name="Ponting C.P."/>
        </authorList>
    </citation>
    <scope>NUCLEOTIDE SEQUENCE [LARGE SCALE GENOMIC DNA]</scope>
    <source>
        <strain evidence="6 8">C57BL/6J</strain>
    </source>
</reference>
<dbReference type="GeneTree" id="ENSGT01050000244868"/>
<evidence type="ECO:0000313" key="7">
    <source>
        <dbReference type="MGI" id="MGI:3705225"/>
    </source>
</evidence>
<dbReference type="PANTHER" id="PTHR11430">
    <property type="entry name" value="LIPOCALIN"/>
    <property type="match status" value="1"/>
</dbReference>
<reference evidence="6" key="4">
    <citation type="submission" date="2025-09" db="UniProtKB">
        <authorList>
            <consortium name="Ensembl"/>
        </authorList>
    </citation>
    <scope>IDENTIFICATION</scope>
    <source>
        <strain evidence="6">C57BL/6J</strain>
    </source>
</reference>
<dbReference type="InParanoid" id="A2BHD2"/>
<dbReference type="CDD" id="cd19427">
    <property type="entry name" value="lipocalin_OBP-like"/>
    <property type="match status" value="1"/>
</dbReference>
<dbReference type="AlphaFoldDB" id="A2BHD2"/>
<dbReference type="AGR" id="MGI:3705225"/>
<evidence type="ECO:0000256" key="2">
    <source>
        <dbReference type="ARBA" id="ARBA00006889"/>
    </source>
</evidence>
<keyword evidence="8" id="KW-1185">Reference proteome</keyword>
<dbReference type="STRING" id="10090.ENSMUSP00000109660"/>
<evidence type="ECO:0000256" key="1">
    <source>
        <dbReference type="ARBA" id="ARBA00004613"/>
    </source>
</evidence>
<feature type="chain" id="PRO_5002642227" evidence="4">
    <location>
        <begin position="20"/>
        <end position="171"/>
    </location>
</feature>
<evidence type="ECO:0000256" key="4">
    <source>
        <dbReference type="SAM" id="SignalP"/>
    </source>
</evidence>
<dbReference type="GO" id="GO:0036094">
    <property type="term" value="F:small molecule binding"/>
    <property type="evidence" value="ECO:0007669"/>
    <property type="project" value="InterPro"/>
</dbReference>
<reference evidence="6" key="3">
    <citation type="submission" date="2025-08" db="UniProtKB">
        <authorList>
            <consortium name="Ensembl"/>
        </authorList>
    </citation>
    <scope>IDENTIFICATION</scope>
    <source>
        <strain evidence="6">C57BL/6J</strain>
    </source>
</reference>
<organism evidence="6 8">
    <name type="scientific">Mus musculus</name>
    <name type="common">Mouse</name>
    <dbReference type="NCBI Taxonomy" id="10090"/>
    <lineage>
        <taxon>Eukaryota</taxon>
        <taxon>Metazoa</taxon>
        <taxon>Chordata</taxon>
        <taxon>Craniata</taxon>
        <taxon>Vertebrata</taxon>
        <taxon>Euteleostomi</taxon>
        <taxon>Mammalia</taxon>
        <taxon>Eutheria</taxon>
        <taxon>Euarchontoglires</taxon>
        <taxon>Glires</taxon>
        <taxon>Rodentia</taxon>
        <taxon>Myomorpha</taxon>
        <taxon>Muroidea</taxon>
        <taxon>Muridae</taxon>
        <taxon>Murinae</taxon>
        <taxon>Mus</taxon>
        <taxon>Mus</taxon>
    </lineage>
</organism>
<dbReference type="KEGG" id="mmu:236874"/>
<dbReference type="BioGRID-ORCS" id="236874">
    <property type="hits" value="0 hits in 37 CRISPR screens"/>
</dbReference>
<dbReference type="Gene3D" id="2.40.128.20">
    <property type="match status" value="1"/>
</dbReference>
<evidence type="ECO:0000313" key="6">
    <source>
        <dbReference type="Ensembl" id="ENSMUSP00000109660.3"/>
    </source>
</evidence>
<keyword evidence="4" id="KW-0732">Signal</keyword>
<dbReference type="SUPFAM" id="SSF50814">
    <property type="entry name" value="Lipocalins"/>
    <property type="match status" value="1"/>
</dbReference>
<dbReference type="OrthoDB" id="9630146at2759"/>
<evidence type="ECO:0000313" key="8">
    <source>
        <dbReference type="Proteomes" id="UP000000589"/>
    </source>
</evidence>
<gene>
    <name evidence="6 7" type="primary">Gm14743</name>
</gene>
<reference evidence="6 8" key="2">
    <citation type="journal article" date="2011" name="PLoS Biol.">
        <title>Modernizing reference genome assemblies.</title>
        <authorList>
            <person name="Church D.M."/>
            <person name="Schneider V.A."/>
            <person name="Graves T."/>
            <person name="Auger K."/>
            <person name="Cunningham F."/>
            <person name="Bouk N."/>
            <person name="Chen H.C."/>
            <person name="Agarwala R."/>
            <person name="McLaren W.M."/>
            <person name="Ritchie G.R."/>
            <person name="Albracht D."/>
            <person name="Kremitzki M."/>
            <person name="Rock S."/>
            <person name="Kotkiewicz H."/>
            <person name="Kremitzki C."/>
            <person name="Wollam A."/>
            <person name="Trani L."/>
            <person name="Fulton L."/>
            <person name="Fulton R."/>
            <person name="Matthews L."/>
            <person name="Whitehead S."/>
            <person name="Chow W."/>
            <person name="Torrance J."/>
            <person name="Dunn M."/>
            <person name="Harden G."/>
            <person name="Threadgold G."/>
            <person name="Wood J."/>
            <person name="Collins J."/>
            <person name="Heath P."/>
            <person name="Griffiths G."/>
            <person name="Pelan S."/>
            <person name="Grafham D."/>
            <person name="Eichler E.E."/>
            <person name="Weinstock G."/>
            <person name="Mardis E.R."/>
            <person name="Wilson R.K."/>
            <person name="Howe K."/>
            <person name="Flicek P."/>
            <person name="Hubbard T."/>
        </authorList>
    </citation>
    <scope>NUCLEOTIDE SEQUENCE [LARGE SCALE GENOMIC DNA]</scope>
    <source>
        <strain evidence="6 8">C57BL/6J</strain>
    </source>
</reference>
<dbReference type="GO" id="GO:0005549">
    <property type="term" value="F:odorant binding"/>
    <property type="evidence" value="ECO:0000318"/>
    <property type="project" value="GO_Central"/>
</dbReference>
<dbReference type="VEuPathDB" id="HostDB:ENSMUSG00000079519"/>
<dbReference type="MGI" id="MGI:3705225">
    <property type="gene designation" value="Gm14743"/>
</dbReference>
<dbReference type="InterPro" id="IPR000566">
    <property type="entry name" value="Lipocln_cytosolic_FA-bd_dom"/>
</dbReference>
<dbReference type="PRINTS" id="PR01173">
    <property type="entry name" value="ODORANTBNDNG"/>
</dbReference>
<keyword evidence="9" id="KW-1267">Proteomics identification</keyword>
<comment type="similarity">
    <text evidence="2">Belongs to the calycin superfamily. Lipocalin family.</text>
</comment>
<dbReference type="eggNOG" id="ENOG502TDZD">
    <property type="taxonomic scope" value="Eukaryota"/>
</dbReference>
<dbReference type="Ensembl" id="ENSMUST00000114026.3">
    <property type="protein sequence ID" value="ENSMUSP00000109660.3"/>
    <property type="gene ID" value="ENSMUSG00000079519.3"/>
</dbReference>
<dbReference type="ProteomicsDB" id="363515"/>
<dbReference type="RNAct" id="A2BHD2">
    <property type="molecule type" value="protein"/>
</dbReference>
<accession>A2BHD2</accession>
<dbReference type="Proteomes" id="UP000000589">
    <property type="component" value="Chromosome X"/>
</dbReference>
<dbReference type="PhylomeDB" id="A2BHD2"/>
<dbReference type="SMR" id="A2BHD2"/>
<dbReference type="InterPro" id="IPR002345">
    <property type="entry name" value="Lipocalin"/>
</dbReference>
<feature type="domain" description="Lipocalin/cytosolic fatty-acid binding" evidence="5">
    <location>
        <begin position="26"/>
        <end position="164"/>
    </location>
</feature>
<dbReference type="Pfam" id="PF00061">
    <property type="entry name" value="Lipocalin"/>
    <property type="match status" value="1"/>
</dbReference>
<dbReference type="PANTHER" id="PTHR11430:SF65">
    <property type="entry name" value="ODORANT-BINDING PROTEIN 1A-RELATED"/>
    <property type="match status" value="1"/>
</dbReference>
<evidence type="ECO:0000256" key="3">
    <source>
        <dbReference type="ARBA" id="ARBA00022525"/>
    </source>
</evidence>
<sequence>MMVKFLLLALVFGLAHVHAHDHPELQGQWKTTAIMADNIDKIETSGPLELFVREITCDEGCQKMKVTFYVKQNGQCSLTTVTGYKQEDGKTFKNQYEGENNYKLLKATSENLVFYDENVDRASRKTKLLYILGKGEALTHEQKERLTELATQKGIPAGNLKELAHEDTCPE</sequence>
<evidence type="ECO:0007829" key="9">
    <source>
        <dbReference type="PeptideAtlas" id="A2BHD2"/>
    </source>
</evidence>
<dbReference type="GeneID" id="236874"/>
<keyword evidence="3" id="KW-0964">Secreted</keyword>
<dbReference type="RefSeq" id="NP_001119793.1">
    <property type="nucleotide sequence ID" value="NM_001126321.2"/>
</dbReference>
<evidence type="ECO:0000259" key="5">
    <source>
        <dbReference type="Pfam" id="PF00061"/>
    </source>
</evidence>
<dbReference type="InterPro" id="IPR012674">
    <property type="entry name" value="Calycin"/>
</dbReference>
<dbReference type="GO" id="GO:0005615">
    <property type="term" value="C:extracellular space"/>
    <property type="evidence" value="ECO:0000318"/>
    <property type="project" value="GO_Central"/>
</dbReference>
<comment type="subcellular location">
    <subcellularLocation>
        <location evidence="1">Secreted</location>
    </subcellularLocation>
</comment>
<name>A2BHD2_MOUSE</name>
<dbReference type="InterPro" id="IPR002448">
    <property type="entry name" value="OBP-like"/>
</dbReference>
<protein>
    <submittedName>
        <fullName evidence="6">Predicted gene 14743</fullName>
    </submittedName>
</protein>
<dbReference type="HOGENOM" id="CLU_094061_4_2_1"/>
<dbReference type="UCSC" id="uc012hlh.1">
    <property type="organism name" value="mouse"/>
</dbReference>
<feature type="signal peptide" evidence="4">
    <location>
        <begin position="1"/>
        <end position="19"/>
    </location>
</feature>
<dbReference type="FunCoup" id="A2BHD2">
    <property type="interactions" value="46"/>
</dbReference>
<proteinExistence type="evidence at protein level"/>
<dbReference type="OMA" id="NGPFRVY"/>
<dbReference type="PaxDb" id="10090-ENSMUSP00000109660"/>